<dbReference type="RefSeq" id="WP_161886465.1">
    <property type="nucleotide sequence ID" value="NZ_CP017146.1"/>
</dbReference>
<evidence type="ECO:0000313" key="1">
    <source>
        <dbReference type="EMBL" id="QHO70080.1"/>
    </source>
</evidence>
<dbReference type="AlphaFoldDB" id="A0A7L5AHL8"/>
<organism evidence="1 2">
    <name type="scientific">Marisediminicola antarctica</name>
    <dbReference type="NCBI Taxonomy" id="674079"/>
    <lineage>
        <taxon>Bacteria</taxon>
        <taxon>Bacillati</taxon>
        <taxon>Actinomycetota</taxon>
        <taxon>Actinomycetes</taxon>
        <taxon>Micrococcales</taxon>
        <taxon>Microbacteriaceae</taxon>
        <taxon>Marisediminicola</taxon>
    </lineage>
</organism>
<dbReference type="EMBL" id="CP017146">
    <property type="protein sequence ID" value="QHO70080.1"/>
    <property type="molecule type" value="Genomic_DNA"/>
</dbReference>
<reference evidence="1 2" key="1">
    <citation type="submission" date="2016-09" db="EMBL/GenBank/DDBJ databases">
        <title>Complete genome sequence of microbes from the polar regions.</title>
        <authorList>
            <person name="Liao L."/>
            <person name="Chen B."/>
        </authorList>
    </citation>
    <scope>NUCLEOTIDE SEQUENCE [LARGE SCALE GENOMIC DNA]</scope>
    <source>
        <strain evidence="1 2">ZS314</strain>
    </source>
</reference>
<keyword evidence="2" id="KW-1185">Reference proteome</keyword>
<dbReference type="KEGG" id="mant:BHD05_10940"/>
<name>A0A7L5AHL8_9MICO</name>
<proteinExistence type="predicted"/>
<sequence>MPSYPHLIDERCPRCDSTNPLEIVHGTASSEMRAAADSGLIAIGGPVVADDNAAYRCRRAGCGVEWGRVDWDS</sequence>
<dbReference type="OrthoDB" id="5007705at2"/>
<dbReference type="Proteomes" id="UP000464507">
    <property type="component" value="Chromosome"/>
</dbReference>
<gene>
    <name evidence="1" type="ORF">BHD05_10940</name>
</gene>
<evidence type="ECO:0000313" key="2">
    <source>
        <dbReference type="Proteomes" id="UP000464507"/>
    </source>
</evidence>
<protein>
    <submittedName>
        <fullName evidence="1">Uncharacterized protein</fullName>
    </submittedName>
</protein>
<accession>A0A7L5AHL8</accession>